<dbReference type="PANTHER" id="PTHR43757">
    <property type="entry name" value="AMINOMETHYLTRANSFERASE"/>
    <property type="match status" value="1"/>
</dbReference>
<dbReference type="GO" id="GO:0005960">
    <property type="term" value="C:glycine cleavage complex"/>
    <property type="evidence" value="ECO:0007669"/>
    <property type="project" value="InterPro"/>
</dbReference>
<evidence type="ECO:0000256" key="2">
    <source>
        <dbReference type="ARBA" id="ARBA00012616"/>
    </source>
</evidence>
<dbReference type="EMBL" id="JACIVI010000001">
    <property type="protein sequence ID" value="MBB1161348.1"/>
    <property type="molecule type" value="Genomic_DNA"/>
</dbReference>
<evidence type="ECO:0000259" key="9">
    <source>
        <dbReference type="Pfam" id="PF01571"/>
    </source>
</evidence>
<evidence type="ECO:0000256" key="8">
    <source>
        <dbReference type="SAM" id="MobiDB-lite"/>
    </source>
</evidence>
<dbReference type="NCBIfam" id="TIGR00528">
    <property type="entry name" value="gcvT"/>
    <property type="match status" value="1"/>
</dbReference>
<feature type="binding site" evidence="7">
    <location>
        <position position="225"/>
    </location>
    <ligand>
        <name>substrate</name>
    </ligand>
</feature>
<dbReference type="PIRSF" id="PIRSF006487">
    <property type="entry name" value="GcvT"/>
    <property type="match status" value="1"/>
</dbReference>
<dbReference type="Gene3D" id="3.30.1360.120">
    <property type="entry name" value="Probable tRNA modification gtpase trme, domain 1"/>
    <property type="match status" value="1"/>
</dbReference>
<protein>
    <recommendedName>
        <fullName evidence="2">aminomethyltransferase</fullName>
        <ecNumber evidence="2">2.1.2.10</ecNumber>
    </recommendedName>
    <alternativeName>
        <fullName evidence="5">Glycine cleavage system T protein</fullName>
    </alternativeName>
</protein>
<dbReference type="GO" id="GO:0032259">
    <property type="term" value="P:methylation"/>
    <property type="evidence" value="ECO:0007669"/>
    <property type="project" value="UniProtKB-KW"/>
</dbReference>
<dbReference type="InterPro" id="IPR006222">
    <property type="entry name" value="GCVT_N"/>
</dbReference>
<dbReference type="Gene3D" id="4.10.1250.10">
    <property type="entry name" value="Aminomethyltransferase fragment"/>
    <property type="match status" value="1"/>
</dbReference>
<dbReference type="InterPro" id="IPR013977">
    <property type="entry name" value="GcvT_C"/>
</dbReference>
<dbReference type="Gene3D" id="2.40.30.110">
    <property type="entry name" value="Aminomethyltransferase beta-barrel domains"/>
    <property type="match status" value="1"/>
</dbReference>
<evidence type="ECO:0000256" key="7">
    <source>
        <dbReference type="PIRSR" id="PIRSR006487-1"/>
    </source>
</evidence>
<evidence type="ECO:0000313" key="12">
    <source>
        <dbReference type="Proteomes" id="UP000586093"/>
    </source>
</evidence>
<dbReference type="NCBIfam" id="NF010093">
    <property type="entry name" value="PRK13579.1"/>
    <property type="match status" value="1"/>
</dbReference>
<dbReference type="GO" id="GO:0004047">
    <property type="term" value="F:aminomethyltransferase activity"/>
    <property type="evidence" value="ECO:0007669"/>
    <property type="project" value="UniProtKB-EC"/>
</dbReference>
<evidence type="ECO:0000256" key="6">
    <source>
        <dbReference type="ARBA" id="ARBA00047665"/>
    </source>
</evidence>
<dbReference type="InterPro" id="IPR028896">
    <property type="entry name" value="GcvT/YgfZ/DmdA"/>
</dbReference>
<dbReference type="EC" id="2.1.2.10" evidence="2"/>
<dbReference type="Pfam" id="PF01571">
    <property type="entry name" value="GCV_T"/>
    <property type="match status" value="1"/>
</dbReference>
<evidence type="ECO:0000259" key="10">
    <source>
        <dbReference type="Pfam" id="PF08669"/>
    </source>
</evidence>
<dbReference type="SUPFAM" id="SSF103025">
    <property type="entry name" value="Folate-binding domain"/>
    <property type="match status" value="1"/>
</dbReference>
<name>A0A839HP26_9BURK</name>
<keyword evidence="3" id="KW-0032">Aminotransferase</keyword>
<keyword evidence="11" id="KW-0489">Methyltransferase</keyword>
<dbReference type="Proteomes" id="UP000586093">
    <property type="component" value="Unassembled WGS sequence"/>
</dbReference>
<gene>
    <name evidence="11" type="primary">gcvT</name>
    <name evidence="11" type="ORF">H4F90_05050</name>
</gene>
<dbReference type="AlphaFoldDB" id="A0A839HP26"/>
<dbReference type="RefSeq" id="WP_182662062.1">
    <property type="nucleotide sequence ID" value="NZ_JACIVI010000001.1"/>
</dbReference>
<sequence>MTAAFDPAQAPAPTPAAEPQRTPLHALHQRLGGKIVPFAGWALPVSYPEGQVAEHRHARAAAALFDVSHMGQVRLDGPGFEAVAAALETLVPADVLGLPVGKQRYSQFTTAEAGVVDDLMIARPPEGALGGVLGPVFLVVNAANADTDLALLQAGLPAGITATRLQDRALLALQGPEAVAALARVAPGAADTLNALRFMEGAVVELAGAACWVVRSGYTGEDGVEISVPAGQAVALAEALLADAAVKPAGLGARDTLRLEAGLCLHGHELDTSITPIEAGLAWSIPKVRRAGGARAGGYPGAAVVEAQLREGPARRRIGLMAQERVPVRDGAALHDAAGRPVGRVCSGTLSPGVAQPIAMAYVEAAAAAEGTALFAQVRGRGVPVTVSPLPFVPHRYRRV</sequence>
<comment type="caution">
    <text evidence="11">The sequence shown here is derived from an EMBL/GenBank/DDBJ whole genome shotgun (WGS) entry which is preliminary data.</text>
</comment>
<keyword evidence="12" id="KW-1185">Reference proteome</keyword>
<feature type="domain" description="Aminomethyltransferase C-terminal" evidence="10">
    <location>
        <begin position="315"/>
        <end position="393"/>
    </location>
</feature>
<evidence type="ECO:0000256" key="1">
    <source>
        <dbReference type="ARBA" id="ARBA00008609"/>
    </source>
</evidence>
<keyword evidence="4 11" id="KW-0808">Transferase</keyword>
<organism evidence="11 12">
    <name type="scientific">Aquariibacter albus</name>
    <dbReference type="NCBI Taxonomy" id="2759899"/>
    <lineage>
        <taxon>Bacteria</taxon>
        <taxon>Pseudomonadati</taxon>
        <taxon>Pseudomonadota</taxon>
        <taxon>Betaproteobacteria</taxon>
        <taxon>Burkholderiales</taxon>
        <taxon>Sphaerotilaceae</taxon>
        <taxon>Aquariibacter</taxon>
    </lineage>
</organism>
<evidence type="ECO:0000256" key="5">
    <source>
        <dbReference type="ARBA" id="ARBA00031395"/>
    </source>
</evidence>
<dbReference type="NCBIfam" id="NF001567">
    <property type="entry name" value="PRK00389.1"/>
    <property type="match status" value="1"/>
</dbReference>
<dbReference type="Pfam" id="PF08669">
    <property type="entry name" value="GCV_T_C"/>
    <property type="match status" value="1"/>
</dbReference>
<reference evidence="11 12" key="1">
    <citation type="submission" date="2020-08" db="EMBL/GenBank/DDBJ databases">
        <title>Aquariorum lacteus gen. nov., sp. nov., a new member of the family Comamonadaceae, isolated from freshwater aquarium.</title>
        <authorList>
            <person name="Chun S.-J."/>
        </authorList>
    </citation>
    <scope>NUCLEOTIDE SEQUENCE [LARGE SCALE GENOMIC DNA]</scope>
    <source>
        <strain evidence="11 12">SJAQ100</strain>
    </source>
</reference>
<evidence type="ECO:0000256" key="3">
    <source>
        <dbReference type="ARBA" id="ARBA00022576"/>
    </source>
</evidence>
<dbReference type="InterPro" id="IPR027266">
    <property type="entry name" value="TrmE/GcvT-like"/>
</dbReference>
<dbReference type="InterPro" id="IPR006223">
    <property type="entry name" value="GcvT"/>
</dbReference>
<dbReference type="GO" id="GO:0006546">
    <property type="term" value="P:glycine catabolic process"/>
    <property type="evidence" value="ECO:0007669"/>
    <property type="project" value="InterPro"/>
</dbReference>
<dbReference type="Gene3D" id="3.30.70.1400">
    <property type="entry name" value="Aminomethyltransferase beta-barrel domains"/>
    <property type="match status" value="1"/>
</dbReference>
<feature type="domain" description="GCVT N-terminal" evidence="9">
    <location>
        <begin position="24"/>
        <end position="285"/>
    </location>
</feature>
<evidence type="ECO:0000313" key="11">
    <source>
        <dbReference type="EMBL" id="MBB1161348.1"/>
    </source>
</evidence>
<comment type="similarity">
    <text evidence="1">Belongs to the GcvT family.</text>
</comment>
<accession>A0A839HP26</accession>
<dbReference type="PANTHER" id="PTHR43757:SF2">
    <property type="entry name" value="AMINOMETHYLTRANSFERASE, MITOCHONDRIAL"/>
    <property type="match status" value="1"/>
</dbReference>
<proteinExistence type="inferred from homology"/>
<comment type="catalytic activity">
    <reaction evidence="6">
        <text>N(6)-[(R)-S(8)-aminomethyldihydrolipoyl]-L-lysyl-[protein] + (6S)-5,6,7,8-tetrahydrofolate = N(6)-[(R)-dihydrolipoyl]-L-lysyl-[protein] + (6R)-5,10-methylene-5,6,7,8-tetrahydrofolate + NH4(+)</text>
        <dbReference type="Rhea" id="RHEA:16945"/>
        <dbReference type="Rhea" id="RHEA-COMP:10475"/>
        <dbReference type="Rhea" id="RHEA-COMP:10492"/>
        <dbReference type="ChEBI" id="CHEBI:15636"/>
        <dbReference type="ChEBI" id="CHEBI:28938"/>
        <dbReference type="ChEBI" id="CHEBI:57453"/>
        <dbReference type="ChEBI" id="CHEBI:83100"/>
        <dbReference type="ChEBI" id="CHEBI:83143"/>
        <dbReference type="EC" id="2.1.2.10"/>
    </reaction>
</comment>
<dbReference type="InterPro" id="IPR029043">
    <property type="entry name" value="GcvT/YgfZ_C"/>
</dbReference>
<evidence type="ECO:0000256" key="4">
    <source>
        <dbReference type="ARBA" id="ARBA00022679"/>
    </source>
</evidence>
<dbReference type="GO" id="GO:0008168">
    <property type="term" value="F:methyltransferase activity"/>
    <property type="evidence" value="ECO:0007669"/>
    <property type="project" value="UniProtKB-KW"/>
</dbReference>
<dbReference type="SUPFAM" id="SSF101790">
    <property type="entry name" value="Aminomethyltransferase beta-barrel domain"/>
    <property type="match status" value="1"/>
</dbReference>
<feature type="region of interest" description="Disordered" evidence="8">
    <location>
        <begin position="1"/>
        <end position="21"/>
    </location>
</feature>
<dbReference type="GO" id="GO:0008483">
    <property type="term" value="F:transaminase activity"/>
    <property type="evidence" value="ECO:0007669"/>
    <property type="project" value="UniProtKB-KW"/>
</dbReference>